<reference evidence="4" key="2">
    <citation type="submission" date="2015-08" db="UniProtKB">
        <authorList>
            <consortium name="WormBaseParasite"/>
        </authorList>
    </citation>
    <scope>IDENTIFICATION</scope>
</reference>
<feature type="region of interest" description="Disordered" evidence="1">
    <location>
        <begin position="25"/>
        <end position="44"/>
    </location>
</feature>
<proteinExistence type="predicted"/>
<protein>
    <submittedName>
        <fullName evidence="4">Cystatin domain-containing protein</fullName>
    </submittedName>
</protein>
<keyword evidence="2" id="KW-0732">Signal</keyword>
<feature type="chain" id="PRO_5005330568" evidence="2">
    <location>
        <begin position="21"/>
        <end position="174"/>
    </location>
</feature>
<dbReference type="WBParaSite" id="SVE_1788000.1">
    <property type="protein sequence ID" value="SVE_1788000.1"/>
    <property type="gene ID" value="SVE_1788000"/>
</dbReference>
<dbReference type="AlphaFoldDB" id="A0A0K0FZK1"/>
<evidence type="ECO:0000313" key="3">
    <source>
        <dbReference type="Proteomes" id="UP000035680"/>
    </source>
</evidence>
<evidence type="ECO:0000313" key="4">
    <source>
        <dbReference type="WBParaSite" id="SVE_1788000.1"/>
    </source>
</evidence>
<keyword evidence="3" id="KW-1185">Reference proteome</keyword>
<reference evidence="3" key="1">
    <citation type="submission" date="2014-07" db="EMBL/GenBank/DDBJ databases">
        <authorList>
            <person name="Martin A.A"/>
            <person name="De Silva N."/>
        </authorList>
    </citation>
    <scope>NUCLEOTIDE SEQUENCE</scope>
</reference>
<organism evidence="3 4">
    <name type="scientific">Strongyloides venezuelensis</name>
    <name type="common">Threadworm</name>
    <dbReference type="NCBI Taxonomy" id="75913"/>
    <lineage>
        <taxon>Eukaryota</taxon>
        <taxon>Metazoa</taxon>
        <taxon>Ecdysozoa</taxon>
        <taxon>Nematoda</taxon>
        <taxon>Chromadorea</taxon>
        <taxon>Rhabditida</taxon>
        <taxon>Tylenchina</taxon>
        <taxon>Panagrolaimomorpha</taxon>
        <taxon>Strongyloidoidea</taxon>
        <taxon>Strongyloididae</taxon>
        <taxon>Strongyloides</taxon>
    </lineage>
</organism>
<sequence>MKYLSIIIVLFMVLFVTINAGKKKKERTTPTTRRTKTRRTTTRDPKKWIKWGGKNPLNAEYIAKQATKLFFKCGYNNFKFLKVTKTEKRILLGTWRYKVVYNAQRCEVVQKPKPGKNRKKSKKHKPEVEIKFEKCQRGHKVFQAIFRDNVIHSSLRLNVTNIENGNSCALVIKY</sequence>
<evidence type="ECO:0000256" key="1">
    <source>
        <dbReference type="SAM" id="MobiDB-lite"/>
    </source>
</evidence>
<feature type="signal peptide" evidence="2">
    <location>
        <begin position="1"/>
        <end position="20"/>
    </location>
</feature>
<dbReference type="Proteomes" id="UP000035680">
    <property type="component" value="Unassembled WGS sequence"/>
</dbReference>
<name>A0A0K0FZK1_STRVS</name>
<evidence type="ECO:0000256" key="2">
    <source>
        <dbReference type="SAM" id="SignalP"/>
    </source>
</evidence>
<accession>A0A0K0FZK1</accession>